<dbReference type="Proteomes" id="UP000027665">
    <property type="component" value="Unassembled WGS sequence"/>
</dbReference>
<dbReference type="RefSeq" id="WP_037978710.1">
    <property type="nucleotide sequence ID" value="NZ_JMKI01000060.1"/>
</dbReference>
<comment type="caution">
    <text evidence="2">The sequence shown here is derived from an EMBL/GenBank/DDBJ whole genome shotgun (WGS) entry which is preliminary data.</text>
</comment>
<reference evidence="2 3" key="1">
    <citation type="submission" date="2014-04" db="EMBL/GenBank/DDBJ databases">
        <title>Draft Genome Sequence of Synergistes jonesii.</title>
        <authorList>
            <person name="Coil D.A."/>
            <person name="Eisen J.A."/>
            <person name="Holland-Moritz H.E."/>
        </authorList>
    </citation>
    <scope>NUCLEOTIDE SEQUENCE [LARGE SCALE GENOMIC DNA]</scope>
    <source>
        <strain evidence="2 3">78-1</strain>
    </source>
</reference>
<dbReference type="SUPFAM" id="SSF46955">
    <property type="entry name" value="Putative DNA-binding domain"/>
    <property type="match status" value="1"/>
</dbReference>
<name>A0A073INQ9_9BACT</name>
<keyword evidence="3" id="KW-1185">Reference proteome</keyword>
<dbReference type="OrthoDB" id="5609458at2"/>
<protein>
    <recommendedName>
        <fullName evidence="1">Helix-turn-helix domain-containing protein</fullName>
    </recommendedName>
</protein>
<gene>
    <name evidence="2" type="ORF">EH55_13090</name>
</gene>
<evidence type="ECO:0000313" key="3">
    <source>
        <dbReference type="Proteomes" id="UP000027665"/>
    </source>
</evidence>
<evidence type="ECO:0000259" key="1">
    <source>
        <dbReference type="Pfam" id="PF12728"/>
    </source>
</evidence>
<feature type="domain" description="Helix-turn-helix" evidence="1">
    <location>
        <begin position="25"/>
        <end position="74"/>
    </location>
</feature>
<accession>A0A073INQ9</accession>
<proteinExistence type="predicted"/>
<sequence>MTEIETKLDYLIELLEKEQRGLRRFLTRDEAAEYMGMSGYTLDEYQRKGTLQIPSVKIGKMVRYDLKDIDRYADGLPRRERVKGER</sequence>
<evidence type="ECO:0000313" key="2">
    <source>
        <dbReference type="EMBL" id="KEJ91111.1"/>
    </source>
</evidence>
<dbReference type="AlphaFoldDB" id="A0A073INQ9"/>
<dbReference type="InterPro" id="IPR009061">
    <property type="entry name" value="DNA-bd_dom_put_sf"/>
</dbReference>
<dbReference type="STRING" id="2754.EH55_13090"/>
<dbReference type="InterPro" id="IPR041657">
    <property type="entry name" value="HTH_17"/>
</dbReference>
<dbReference type="GeneID" id="90984713"/>
<dbReference type="Pfam" id="PF12728">
    <property type="entry name" value="HTH_17"/>
    <property type="match status" value="1"/>
</dbReference>
<dbReference type="EMBL" id="JMKI01000060">
    <property type="protein sequence ID" value="KEJ91111.1"/>
    <property type="molecule type" value="Genomic_DNA"/>
</dbReference>
<organism evidence="2 3">
    <name type="scientific">Synergistes jonesii</name>
    <dbReference type="NCBI Taxonomy" id="2754"/>
    <lineage>
        <taxon>Bacteria</taxon>
        <taxon>Thermotogati</taxon>
        <taxon>Synergistota</taxon>
        <taxon>Synergistia</taxon>
        <taxon>Synergistales</taxon>
        <taxon>Synergistaceae</taxon>
        <taxon>Synergistes</taxon>
    </lineage>
</organism>